<comment type="caution">
    <text evidence="1">The sequence shown here is derived from an EMBL/GenBank/DDBJ whole genome shotgun (WGS) entry which is preliminary data.</text>
</comment>
<evidence type="ECO:0000313" key="2">
    <source>
        <dbReference type="Proteomes" id="UP000597459"/>
    </source>
</evidence>
<proteinExistence type="predicted"/>
<protein>
    <submittedName>
        <fullName evidence="1">Uncharacterized protein</fullName>
    </submittedName>
</protein>
<accession>A0A967B8U1</accession>
<sequence length="90" mass="10517">MSEEEARAIPTEARYFDPQWYLKTNPDVRRAGMNPVQHYRQTGAKEGRNPNPYFDSADYLAANPDVVEKGLEAFRHFIMYGIAERRRLKP</sequence>
<gene>
    <name evidence="1" type="ORF">GOB87_01255</name>
</gene>
<keyword evidence="2" id="KW-1185">Reference proteome</keyword>
<dbReference type="AlphaFoldDB" id="A0A967B8U1"/>
<dbReference type="Proteomes" id="UP000597459">
    <property type="component" value="Unassembled WGS sequence"/>
</dbReference>
<organism evidence="1 2">
    <name type="scientific">Acetobacter estunensis</name>
    <dbReference type="NCBI Taxonomy" id="104097"/>
    <lineage>
        <taxon>Bacteria</taxon>
        <taxon>Pseudomonadati</taxon>
        <taxon>Pseudomonadota</taxon>
        <taxon>Alphaproteobacteria</taxon>
        <taxon>Acetobacterales</taxon>
        <taxon>Acetobacteraceae</taxon>
        <taxon>Acetobacter</taxon>
    </lineage>
</organism>
<reference evidence="1" key="1">
    <citation type="submission" date="2019-11" db="EMBL/GenBank/DDBJ databases">
        <title>Description of new Acetobacter species.</title>
        <authorList>
            <person name="Cleenwerck I."/>
            <person name="Sombolestani A.S."/>
        </authorList>
    </citation>
    <scope>NUCLEOTIDE SEQUENCE</scope>
    <source>
        <strain evidence="1">LMG 1626</strain>
    </source>
</reference>
<name>A0A967B8U1_9PROT</name>
<dbReference type="EMBL" id="WOTH01000002">
    <property type="protein sequence ID" value="NHO52593.1"/>
    <property type="molecule type" value="Genomic_DNA"/>
</dbReference>
<evidence type="ECO:0000313" key="1">
    <source>
        <dbReference type="EMBL" id="NHO52593.1"/>
    </source>
</evidence>